<keyword evidence="3" id="KW-1185">Reference proteome</keyword>
<comment type="caution">
    <text evidence="2">The sequence shown here is derived from an EMBL/GenBank/DDBJ whole genome shotgun (WGS) entry which is preliminary data.</text>
</comment>
<proteinExistence type="predicted"/>
<dbReference type="Gene3D" id="1.20.58.100">
    <property type="entry name" value="Fumarate reductase/succinate dehydrogenase flavoprotein-like, C-terminal domain"/>
    <property type="match status" value="1"/>
</dbReference>
<gene>
    <name evidence="2" type="ORF">IDH45_25490</name>
</gene>
<dbReference type="Proteomes" id="UP000639396">
    <property type="component" value="Unassembled WGS sequence"/>
</dbReference>
<protein>
    <recommendedName>
        <fullName evidence="1">Fumarate reductase/succinate dehydrogenase flavoprotein-like C-terminal domain-containing protein</fullName>
    </recommendedName>
</protein>
<sequence>MLPLVEKVEADRILQAGEAIILGALERKESRGAHVRLDYEDTNERQVSYTFRWNDRRQWEI</sequence>
<dbReference type="GO" id="GO:0016491">
    <property type="term" value="F:oxidoreductase activity"/>
    <property type="evidence" value="ECO:0007669"/>
    <property type="project" value="InterPro"/>
</dbReference>
<reference evidence="2" key="1">
    <citation type="submission" date="2020-09" db="EMBL/GenBank/DDBJ databases">
        <title>A novel bacterium of genus Paenibacillus, isolated from South China Sea.</title>
        <authorList>
            <person name="Huang H."/>
            <person name="Mo K."/>
            <person name="Hu Y."/>
        </authorList>
    </citation>
    <scope>NUCLEOTIDE SEQUENCE</scope>
    <source>
        <strain evidence="2">IB182363</strain>
    </source>
</reference>
<accession>A0A927CEX7</accession>
<dbReference type="AlphaFoldDB" id="A0A927CEX7"/>
<organism evidence="2 3">
    <name type="scientific">Paenibacillus oceani</name>
    <dbReference type="NCBI Taxonomy" id="2772510"/>
    <lineage>
        <taxon>Bacteria</taxon>
        <taxon>Bacillati</taxon>
        <taxon>Bacillota</taxon>
        <taxon>Bacilli</taxon>
        <taxon>Bacillales</taxon>
        <taxon>Paenibacillaceae</taxon>
        <taxon>Paenibacillus</taxon>
    </lineage>
</organism>
<dbReference type="Pfam" id="PF02910">
    <property type="entry name" value="Succ_DH_flav_C"/>
    <property type="match status" value="1"/>
</dbReference>
<name>A0A927CEX7_9BACL</name>
<dbReference type="InterPro" id="IPR037099">
    <property type="entry name" value="Fum_R/Succ_DH_flav-like_C_sf"/>
</dbReference>
<dbReference type="SUPFAM" id="SSF46977">
    <property type="entry name" value="Succinate dehydrogenase/fumarate reductase flavoprotein C-terminal domain"/>
    <property type="match status" value="1"/>
</dbReference>
<dbReference type="InterPro" id="IPR015939">
    <property type="entry name" value="Fum_Rdtase/Succ_DH_flav-like_C"/>
</dbReference>
<evidence type="ECO:0000313" key="2">
    <source>
        <dbReference type="EMBL" id="MBD2865342.1"/>
    </source>
</evidence>
<evidence type="ECO:0000313" key="3">
    <source>
        <dbReference type="Proteomes" id="UP000639396"/>
    </source>
</evidence>
<evidence type="ECO:0000259" key="1">
    <source>
        <dbReference type="Pfam" id="PF02910"/>
    </source>
</evidence>
<dbReference type="EMBL" id="JACXJA010000041">
    <property type="protein sequence ID" value="MBD2865342.1"/>
    <property type="molecule type" value="Genomic_DNA"/>
</dbReference>
<feature type="domain" description="Fumarate reductase/succinate dehydrogenase flavoprotein-like C-terminal" evidence="1">
    <location>
        <begin position="4"/>
        <end position="53"/>
    </location>
</feature>
<dbReference type="RefSeq" id="WP_190930962.1">
    <property type="nucleotide sequence ID" value="NZ_JACXJA010000041.1"/>
</dbReference>